<gene>
    <name evidence="2" type="ORF">NDU88_006964</name>
</gene>
<feature type="compositionally biased region" description="Basic and acidic residues" evidence="1">
    <location>
        <begin position="39"/>
        <end position="57"/>
    </location>
</feature>
<accession>A0AAV7UPB8</accession>
<proteinExistence type="predicted"/>
<protein>
    <recommendedName>
        <fullName evidence="4">RIIa domain-containing protein</fullName>
    </recommendedName>
</protein>
<name>A0AAV7UPB8_PLEWA</name>
<dbReference type="SUPFAM" id="SSF47391">
    <property type="entry name" value="Dimerization-anchoring domain of cAMP-dependent PK regulatory subunit"/>
    <property type="match status" value="1"/>
</dbReference>
<evidence type="ECO:0000313" key="3">
    <source>
        <dbReference type="Proteomes" id="UP001066276"/>
    </source>
</evidence>
<organism evidence="2 3">
    <name type="scientific">Pleurodeles waltl</name>
    <name type="common">Iberian ribbed newt</name>
    <dbReference type="NCBI Taxonomy" id="8319"/>
    <lineage>
        <taxon>Eukaryota</taxon>
        <taxon>Metazoa</taxon>
        <taxon>Chordata</taxon>
        <taxon>Craniata</taxon>
        <taxon>Vertebrata</taxon>
        <taxon>Euteleostomi</taxon>
        <taxon>Amphibia</taxon>
        <taxon>Batrachia</taxon>
        <taxon>Caudata</taxon>
        <taxon>Salamandroidea</taxon>
        <taxon>Salamandridae</taxon>
        <taxon>Pleurodelinae</taxon>
        <taxon>Pleurodeles</taxon>
    </lineage>
</organism>
<keyword evidence="3" id="KW-1185">Reference proteome</keyword>
<reference evidence="2" key="1">
    <citation type="journal article" date="2022" name="bioRxiv">
        <title>Sequencing and chromosome-scale assembly of the giantPleurodeles waltlgenome.</title>
        <authorList>
            <person name="Brown T."/>
            <person name="Elewa A."/>
            <person name="Iarovenko S."/>
            <person name="Subramanian E."/>
            <person name="Araus A.J."/>
            <person name="Petzold A."/>
            <person name="Susuki M."/>
            <person name="Suzuki K.-i.T."/>
            <person name="Hayashi T."/>
            <person name="Toyoda A."/>
            <person name="Oliveira C."/>
            <person name="Osipova E."/>
            <person name="Leigh N.D."/>
            <person name="Simon A."/>
            <person name="Yun M.H."/>
        </authorList>
    </citation>
    <scope>NUCLEOTIDE SEQUENCE</scope>
    <source>
        <strain evidence="2">20211129_DDA</strain>
        <tissue evidence="2">Liver</tissue>
    </source>
</reference>
<dbReference type="AlphaFoldDB" id="A0AAV7UPB8"/>
<evidence type="ECO:0000256" key="1">
    <source>
        <dbReference type="SAM" id="MobiDB-lite"/>
    </source>
</evidence>
<dbReference type="EMBL" id="JANPWB010000005">
    <property type="protein sequence ID" value="KAJ1190226.1"/>
    <property type="molecule type" value="Genomic_DNA"/>
</dbReference>
<comment type="caution">
    <text evidence="2">The sequence shown here is derived from an EMBL/GenBank/DDBJ whole genome shotgun (WGS) entry which is preliminary data.</text>
</comment>
<feature type="region of interest" description="Disordered" evidence="1">
    <location>
        <begin position="39"/>
        <end position="67"/>
    </location>
</feature>
<evidence type="ECO:0000313" key="2">
    <source>
        <dbReference type="EMBL" id="KAJ1190226.1"/>
    </source>
</evidence>
<evidence type="ECO:0008006" key="4">
    <source>
        <dbReference type="Google" id="ProtNLM"/>
    </source>
</evidence>
<dbReference type="Gene3D" id="1.20.890.10">
    <property type="entry name" value="cAMP-dependent protein kinase regulatory subunit, dimerization-anchoring domain"/>
    <property type="match status" value="1"/>
</dbReference>
<sequence length="144" mass="16249">MGHDLGIYLTDPALQPVTRNFARRVGSLARRSSGELDLRRGARLEQHHQAQDQEHKRTSIRAKARRGISAPPELSALLEKFSSCAIKAQPDDLLKWTKTYFDDLNARKRHSIKEKLKGISLSQLSFVTPELLKVLHANVSIILC</sequence>
<dbReference type="Proteomes" id="UP001066276">
    <property type="component" value="Chromosome 3_1"/>
</dbReference>